<evidence type="ECO:0000256" key="4">
    <source>
        <dbReference type="ARBA" id="ARBA00023136"/>
    </source>
</evidence>
<evidence type="ECO:0000313" key="7">
    <source>
        <dbReference type="Proteomes" id="UP000664332"/>
    </source>
</evidence>
<feature type="transmembrane region" description="Helical" evidence="5">
    <location>
        <begin position="45"/>
        <end position="62"/>
    </location>
</feature>
<dbReference type="CDD" id="cd16914">
    <property type="entry name" value="EcfT"/>
    <property type="match status" value="1"/>
</dbReference>
<accession>A0A939ITG2</accession>
<sequence>MKPITIGVLIVVYTAIVFFSSTLLYVMMLALSFMLLGLLRGKTTLLAYGLAYGVLYAGVRLTSELLPITGWIGSVYTMALIAMKLYPLWMLAAVQANYDTSVLIHSLKKLRLPTGMCIAVAVFFRFVPEYKRYLLAIREGMRARNITPNPMHPVGAVELFLVPLIYKALETGEMLTCALITKGIDYDCEKTSYVDLGFSWRDALVLAAGFSLAGGALWQNLSALV</sequence>
<dbReference type="GO" id="GO:0005886">
    <property type="term" value="C:plasma membrane"/>
    <property type="evidence" value="ECO:0007669"/>
    <property type="project" value="UniProtKB-ARBA"/>
</dbReference>
<dbReference type="AlphaFoldDB" id="A0A939ITG2"/>
<keyword evidence="2 5" id="KW-0812">Transmembrane</keyword>
<keyword evidence="4 5" id="KW-0472">Membrane</keyword>
<feature type="transmembrane region" description="Helical" evidence="5">
    <location>
        <begin position="68"/>
        <end position="89"/>
    </location>
</feature>
<comment type="caution">
    <text evidence="6">The sequence shown here is derived from an EMBL/GenBank/DDBJ whole genome shotgun (WGS) entry which is preliminary data.</text>
</comment>
<gene>
    <name evidence="6" type="ORF">JZY06_04170</name>
</gene>
<feature type="transmembrane region" description="Helical" evidence="5">
    <location>
        <begin position="6"/>
        <end position="33"/>
    </location>
</feature>
<evidence type="ECO:0000313" key="6">
    <source>
        <dbReference type="EMBL" id="MBN9643819.1"/>
    </source>
</evidence>
<comment type="subcellular location">
    <subcellularLocation>
        <location evidence="1">Membrane</location>
        <topology evidence="1">Multi-pass membrane protein</topology>
    </subcellularLocation>
</comment>
<reference evidence="6" key="1">
    <citation type="submission" date="2021-03" db="EMBL/GenBank/DDBJ databases">
        <authorList>
            <person name="Sun Q."/>
        </authorList>
    </citation>
    <scope>NUCLEOTIDE SEQUENCE</scope>
    <source>
        <strain evidence="6">CCM 8862</strain>
    </source>
</reference>
<evidence type="ECO:0000256" key="3">
    <source>
        <dbReference type="ARBA" id="ARBA00022989"/>
    </source>
</evidence>
<name>A0A939ITG2_9CORY</name>
<keyword evidence="7" id="KW-1185">Reference proteome</keyword>
<keyword evidence="3 5" id="KW-1133">Transmembrane helix</keyword>
<evidence type="ECO:0000256" key="1">
    <source>
        <dbReference type="ARBA" id="ARBA00004141"/>
    </source>
</evidence>
<dbReference type="Proteomes" id="UP000664332">
    <property type="component" value="Unassembled WGS sequence"/>
</dbReference>
<dbReference type="InterPro" id="IPR003339">
    <property type="entry name" value="ABC/ECF_trnsptr_transmembrane"/>
</dbReference>
<evidence type="ECO:0000256" key="2">
    <source>
        <dbReference type="ARBA" id="ARBA00022692"/>
    </source>
</evidence>
<feature type="transmembrane region" description="Helical" evidence="5">
    <location>
        <begin position="110"/>
        <end position="127"/>
    </location>
</feature>
<protein>
    <recommendedName>
        <fullName evidence="8">Energy-coupling factor transporter transmembrane protein EcfT</fullName>
    </recommendedName>
</protein>
<dbReference type="RefSeq" id="WP_207118543.1">
    <property type="nucleotide sequence ID" value="NZ_JAFLEQ010000008.1"/>
</dbReference>
<proteinExistence type="predicted"/>
<evidence type="ECO:0008006" key="8">
    <source>
        <dbReference type="Google" id="ProtNLM"/>
    </source>
</evidence>
<evidence type="ECO:0000256" key="5">
    <source>
        <dbReference type="SAM" id="Phobius"/>
    </source>
</evidence>
<dbReference type="EMBL" id="JAFLEQ010000008">
    <property type="protein sequence ID" value="MBN9643819.1"/>
    <property type="molecule type" value="Genomic_DNA"/>
</dbReference>
<organism evidence="6 7">
    <name type="scientific">Corynebacterium mendelii</name>
    <dbReference type="NCBI Taxonomy" id="2765362"/>
    <lineage>
        <taxon>Bacteria</taxon>
        <taxon>Bacillati</taxon>
        <taxon>Actinomycetota</taxon>
        <taxon>Actinomycetes</taxon>
        <taxon>Mycobacteriales</taxon>
        <taxon>Corynebacteriaceae</taxon>
        <taxon>Corynebacterium</taxon>
    </lineage>
</organism>